<protein>
    <recommendedName>
        <fullName evidence="5">START domain-containing protein</fullName>
    </recommendedName>
</protein>
<evidence type="ECO:0000256" key="2">
    <source>
        <dbReference type="SAM" id="MobiDB-lite"/>
    </source>
</evidence>
<comment type="caution">
    <text evidence="3">The sequence shown here is derived from an EMBL/GenBank/DDBJ whole genome shotgun (WGS) entry which is preliminary data.</text>
</comment>
<gene>
    <name evidence="3" type="ORF">Ae201684_010498</name>
</gene>
<dbReference type="VEuPathDB" id="FungiDB:AeMF1_006931"/>
<keyword evidence="1" id="KW-0175">Coiled coil</keyword>
<feature type="region of interest" description="Disordered" evidence="2">
    <location>
        <begin position="37"/>
        <end position="85"/>
    </location>
</feature>
<keyword evidence="4" id="KW-1185">Reference proteome</keyword>
<feature type="coiled-coil region" evidence="1">
    <location>
        <begin position="88"/>
        <end position="115"/>
    </location>
</feature>
<evidence type="ECO:0000313" key="4">
    <source>
        <dbReference type="Proteomes" id="UP000481153"/>
    </source>
</evidence>
<reference evidence="3 4" key="1">
    <citation type="submission" date="2019-07" db="EMBL/GenBank/DDBJ databases">
        <title>Genomics analysis of Aphanomyces spp. identifies a new class of oomycete effector associated with host adaptation.</title>
        <authorList>
            <person name="Gaulin E."/>
        </authorList>
    </citation>
    <scope>NUCLEOTIDE SEQUENCE [LARGE SCALE GENOMIC DNA]</scope>
    <source>
        <strain evidence="3 4">ATCC 201684</strain>
    </source>
</reference>
<feature type="compositionally biased region" description="Basic residues" evidence="2">
    <location>
        <begin position="39"/>
        <end position="51"/>
    </location>
</feature>
<evidence type="ECO:0000256" key="1">
    <source>
        <dbReference type="SAM" id="Coils"/>
    </source>
</evidence>
<dbReference type="AlphaFoldDB" id="A0A6G0WXW8"/>
<dbReference type="Proteomes" id="UP000481153">
    <property type="component" value="Unassembled WGS sequence"/>
</dbReference>
<sequence length="391" mass="44510">MKPFLGVNGRYPDDYPDFWMIALSNQCCCQAETHMQPRVPRRKRLRAKRGVIVRESHVDEDSGESSRSPREAMSSSPSTRPKQINLSRQRLREELDELRVTASELQKQLTTMQARRAFKLAKASPWQHLAMQMRVEKEQVLELNELYRTRLQSQIAYSQALQGALANQPSFGLPSTQKPTDYSLYLPLENRAEAVKEISKHQYRQLTSALVAGNLIDCSESFSRIEPKTWPGGLVGVEAVVCEFSTIDFRVIAQTTWDVITGAIPDAARSIRILEMFGELLVYTSETSTFMDMAFECRDIIERFKQPNREVIIFRSVLQDDRLPITAPCIANETAWIVIVDGTTCLKYFGRFTPPTMPSKLSIDSGTMLRELLISATKTLQGMDESIRQFL</sequence>
<evidence type="ECO:0000313" key="3">
    <source>
        <dbReference type="EMBL" id="KAF0732389.1"/>
    </source>
</evidence>
<organism evidence="3 4">
    <name type="scientific">Aphanomyces euteiches</name>
    <dbReference type="NCBI Taxonomy" id="100861"/>
    <lineage>
        <taxon>Eukaryota</taxon>
        <taxon>Sar</taxon>
        <taxon>Stramenopiles</taxon>
        <taxon>Oomycota</taxon>
        <taxon>Saprolegniomycetes</taxon>
        <taxon>Saprolegniales</taxon>
        <taxon>Verrucalvaceae</taxon>
        <taxon>Aphanomyces</taxon>
    </lineage>
</organism>
<accession>A0A6G0WXW8</accession>
<proteinExistence type="predicted"/>
<evidence type="ECO:0008006" key="5">
    <source>
        <dbReference type="Google" id="ProtNLM"/>
    </source>
</evidence>
<dbReference type="EMBL" id="VJMJ01000134">
    <property type="protein sequence ID" value="KAF0732389.1"/>
    <property type="molecule type" value="Genomic_DNA"/>
</dbReference>
<name>A0A6G0WXW8_9STRA</name>